<comment type="catalytic activity">
    <reaction evidence="1">
        <text>Random hydrolysis of (1-&gt;4)-beta-D-mannosidic linkages in mannans, galactomannans and glucomannans.</text>
        <dbReference type="EC" id="3.2.1.78"/>
    </reaction>
</comment>
<feature type="chain" id="PRO_5009875286" description="mannan endo-1,4-beta-mannosidase" evidence="7">
    <location>
        <begin position="23"/>
        <end position="353"/>
    </location>
</feature>
<dbReference type="SUPFAM" id="SSF51445">
    <property type="entry name" value="(Trans)glycosidases"/>
    <property type="match status" value="1"/>
</dbReference>
<dbReference type="Pfam" id="PF00150">
    <property type="entry name" value="Cellulase"/>
    <property type="match status" value="1"/>
</dbReference>
<dbReference type="STRING" id="576137.A0A1L7XKN3"/>
<evidence type="ECO:0000256" key="6">
    <source>
        <dbReference type="RuleBase" id="RU361153"/>
    </source>
</evidence>
<evidence type="ECO:0000313" key="9">
    <source>
        <dbReference type="EMBL" id="CZR65564.1"/>
    </source>
</evidence>
<evidence type="ECO:0000256" key="5">
    <source>
        <dbReference type="ARBA" id="ARBA00023295"/>
    </source>
</evidence>
<accession>A0A1L7XKN3</accession>
<dbReference type="OrthoDB" id="406631at2759"/>
<gene>
    <name evidence="9" type="ORF">PAC_15464</name>
</gene>
<dbReference type="AlphaFoldDB" id="A0A1L7XKN3"/>
<dbReference type="EC" id="3.2.1.78" evidence="3"/>
<keyword evidence="10" id="KW-1185">Reference proteome</keyword>
<evidence type="ECO:0000256" key="7">
    <source>
        <dbReference type="SAM" id="SignalP"/>
    </source>
</evidence>
<dbReference type="InterPro" id="IPR017853">
    <property type="entry name" value="GH"/>
</dbReference>
<name>A0A1L7XKN3_9HELO</name>
<comment type="similarity">
    <text evidence="2 6">Belongs to the glycosyl hydrolase 5 (cellulase A) family.</text>
</comment>
<evidence type="ECO:0000256" key="1">
    <source>
        <dbReference type="ARBA" id="ARBA00001678"/>
    </source>
</evidence>
<proteinExistence type="inferred from homology"/>
<evidence type="ECO:0000256" key="3">
    <source>
        <dbReference type="ARBA" id="ARBA00012706"/>
    </source>
</evidence>
<dbReference type="PANTHER" id="PTHR31451:SF21">
    <property type="entry name" value="MANNAN ENDO-1,4-BETA-MANNOSIDASE C"/>
    <property type="match status" value="1"/>
</dbReference>
<keyword evidence="5 6" id="KW-0326">Glycosidase</keyword>
<evidence type="ECO:0000259" key="8">
    <source>
        <dbReference type="Pfam" id="PF00150"/>
    </source>
</evidence>
<dbReference type="InterPro" id="IPR045053">
    <property type="entry name" value="MAN-like"/>
</dbReference>
<dbReference type="GO" id="GO:0016985">
    <property type="term" value="F:mannan endo-1,4-beta-mannosidase activity"/>
    <property type="evidence" value="ECO:0007669"/>
    <property type="project" value="UniProtKB-EC"/>
</dbReference>
<dbReference type="Gene3D" id="3.20.20.80">
    <property type="entry name" value="Glycosidases"/>
    <property type="match status" value="1"/>
</dbReference>
<evidence type="ECO:0000256" key="2">
    <source>
        <dbReference type="ARBA" id="ARBA00005641"/>
    </source>
</evidence>
<dbReference type="InterPro" id="IPR001547">
    <property type="entry name" value="Glyco_hydro_5"/>
</dbReference>
<keyword evidence="7" id="KW-0732">Signal</keyword>
<evidence type="ECO:0000256" key="4">
    <source>
        <dbReference type="ARBA" id="ARBA00022801"/>
    </source>
</evidence>
<reference evidence="9 10" key="1">
    <citation type="submission" date="2016-03" db="EMBL/GenBank/DDBJ databases">
        <authorList>
            <person name="Ploux O."/>
        </authorList>
    </citation>
    <scope>NUCLEOTIDE SEQUENCE [LARGE SCALE GENOMIC DNA]</scope>
    <source>
        <strain evidence="9 10">UAMH 11012</strain>
    </source>
</reference>
<feature type="domain" description="Glycoside hydrolase family 5" evidence="8">
    <location>
        <begin position="94"/>
        <end position="286"/>
    </location>
</feature>
<organism evidence="9 10">
    <name type="scientific">Phialocephala subalpina</name>
    <dbReference type="NCBI Taxonomy" id="576137"/>
    <lineage>
        <taxon>Eukaryota</taxon>
        <taxon>Fungi</taxon>
        <taxon>Dikarya</taxon>
        <taxon>Ascomycota</taxon>
        <taxon>Pezizomycotina</taxon>
        <taxon>Leotiomycetes</taxon>
        <taxon>Helotiales</taxon>
        <taxon>Mollisiaceae</taxon>
        <taxon>Phialocephala</taxon>
        <taxon>Phialocephala fortinii species complex</taxon>
    </lineage>
</organism>
<protein>
    <recommendedName>
        <fullName evidence="3">mannan endo-1,4-beta-mannosidase</fullName>
        <ecNumber evidence="3">3.2.1.78</ecNumber>
    </recommendedName>
</protein>
<dbReference type="GO" id="GO:0046355">
    <property type="term" value="P:mannan catabolic process"/>
    <property type="evidence" value="ECO:0007669"/>
    <property type="project" value="UniProtKB-ARBA"/>
</dbReference>
<dbReference type="EMBL" id="FJOG01000031">
    <property type="protein sequence ID" value="CZR65564.1"/>
    <property type="molecule type" value="Genomic_DNA"/>
</dbReference>
<dbReference type="PANTHER" id="PTHR31451">
    <property type="match status" value="1"/>
</dbReference>
<evidence type="ECO:0000313" key="10">
    <source>
        <dbReference type="Proteomes" id="UP000184330"/>
    </source>
</evidence>
<feature type="signal peptide" evidence="7">
    <location>
        <begin position="1"/>
        <end position="22"/>
    </location>
</feature>
<sequence>MKFSTPATAAAALAFLAPSALAAPAHSYGSKGCPEGFVYTEGSKFMLDGEPFLFAGKSDAHVGLQQKNTTFNPLGLPQYGGEGAGVSPVYFQEWNNGVATINYGPTGLQALDKVVELAEQTGLKLIMALTNNWADYGGMDVYTVNLGGQYHDDFYHVPKIVNAFKHYVSVVVNRYKNSPAVFAWELMNEPAAAAQAVETSPVLQVQTARIKHMITWGGEGEFYEPGNADWREFLNELALPEMDFGTFHLYPDWWSKTVAWSNQWILDHAAASKKLNKPVLLEEYGWLLDADKLAWLGESTPANETKESFGMCGLSFGCSTDDGFTIFLNETDAGELVYEHAREVNAENARLGN</sequence>
<keyword evidence="4 6" id="KW-0378">Hydrolase</keyword>
<dbReference type="Proteomes" id="UP000184330">
    <property type="component" value="Unassembled WGS sequence"/>
</dbReference>